<dbReference type="Proteomes" id="UP000319313">
    <property type="component" value="Unassembled WGS sequence"/>
</dbReference>
<name>A0A552E2T2_MICAE</name>
<evidence type="ECO:0000313" key="1">
    <source>
        <dbReference type="EMBL" id="TRU28753.1"/>
    </source>
</evidence>
<protein>
    <submittedName>
        <fullName evidence="1">Uncharacterized protein</fullName>
    </submittedName>
</protein>
<dbReference type="EMBL" id="SFBL01000033">
    <property type="protein sequence ID" value="TRU28753.1"/>
    <property type="molecule type" value="Genomic_DNA"/>
</dbReference>
<proteinExistence type="predicted"/>
<gene>
    <name evidence="1" type="ORF">EWV81_04115</name>
</gene>
<evidence type="ECO:0000313" key="2">
    <source>
        <dbReference type="Proteomes" id="UP000319313"/>
    </source>
</evidence>
<dbReference type="AlphaFoldDB" id="A0A552E2T2"/>
<organism evidence="1 2">
    <name type="scientific">Microcystis aeruginosa Ma_SC_T_19800800_S464</name>
    <dbReference type="NCBI Taxonomy" id="2486257"/>
    <lineage>
        <taxon>Bacteria</taxon>
        <taxon>Bacillati</taxon>
        <taxon>Cyanobacteriota</taxon>
        <taxon>Cyanophyceae</taxon>
        <taxon>Oscillatoriophycideae</taxon>
        <taxon>Chroococcales</taxon>
        <taxon>Microcystaceae</taxon>
        <taxon>Microcystis</taxon>
    </lineage>
</organism>
<sequence>MSSFNESRGQKAKGKSFIEMCNYTKSVEYRLHIRRGNRQWAKGSIDNQFLITRFSLTHQLTIFKSFDRRWQSIVNSLLANFI</sequence>
<reference evidence="1 2" key="1">
    <citation type="submission" date="2019-01" db="EMBL/GenBank/DDBJ databases">
        <title>Coherence of Microcystis species and biogeography revealed through population genomics.</title>
        <authorList>
            <person name="Perez-Carrascal O.M."/>
            <person name="Terrat Y."/>
            <person name="Giani A."/>
            <person name="Fortin N."/>
            <person name="Tromas N."/>
            <person name="Shapiro B.J."/>
        </authorList>
    </citation>
    <scope>NUCLEOTIDE SEQUENCE [LARGE SCALE GENOMIC DNA]</scope>
    <source>
        <strain evidence="1">Ma_SC_T_19800800_S464</strain>
    </source>
</reference>
<accession>A0A552E2T2</accession>
<comment type="caution">
    <text evidence="1">The sequence shown here is derived from an EMBL/GenBank/DDBJ whole genome shotgun (WGS) entry which is preliminary data.</text>
</comment>